<dbReference type="InterPro" id="IPR058236">
    <property type="entry name" value="Rex_actinobacterial-type"/>
</dbReference>
<dbReference type="Gene3D" id="1.10.10.10">
    <property type="entry name" value="Winged helix-like DNA-binding domain superfamily/Winged helix DNA-binding domain"/>
    <property type="match status" value="1"/>
</dbReference>
<keyword evidence="10" id="KW-1185">Reference proteome</keyword>
<dbReference type="OrthoDB" id="9784760at2"/>
<dbReference type="HAMAP" id="MF_01131">
    <property type="entry name" value="Rex"/>
    <property type="match status" value="1"/>
</dbReference>
<keyword evidence="6 7" id="KW-0804">Transcription</keyword>
<keyword evidence="5 7" id="KW-0238">DNA-binding</keyword>
<evidence type="ECO:0000256" key="1">
    <source>
        <dbReference type="ARBA" id="ARBA00022490"/>
    </source>
</evidence>
<organism evidence="9 10">
    <name type="scientific">Propionispora vibrioides</name>
    <dbReference type="NCBI Taxonomy" id="112903"/>
    <lineage>
        <taxon>Bacteria</taxon>
        <taxon>Bacillati</taxon>
        <taxon>Bacillota</taxon>
        <taxon>Negativicutes</taxon>
        <taxon>Selenomonadales</taxon>
        <taxon>Sporomusaceae</taxon>
        <taxon>Propionispora</taxon>
    </lineage>
</organism>
<comment type="function">
    <text evidence="7">Modulates transcription in response to changes in cellular NADH/NAD(+) redox state.</text>
</comment>
<dbReference type="Pfam" id="PF02629">
    <property type="entry name" value="CoA_binding"/>
    <property type="match status" value="1"/>
</dbReference>
<reference evidence="9 10" key="1">
    <citation type="submission" date="2016-10" db="EMBL/GenBank/DDBJ databases">
        <authorList>
            <person name="de Groot N.N."/>
        </authorList>
    </citation>
    <scope>NUCLEOTIDE SEQUENCE [LARGE SCALE GENOMIC DNA]</scope>
    <source>
        <strain evidence="9 10">DSM 13305</strain>
    </source>
</reference>
<evidence type="ECO:0000256" key="7">
    <source>
        <dbReference type="HAMAP-Rule" id="MF_01131"/>
    </source>
</evidence>
<dbReference type="NCBIfam" id="NF003993">
    <property type="entry name" value="PRK05472.2-2"/>
    <property type="match status" value="1"/>
</dbReference>
<dbReference type="EMBL" id="FODY01000043">
    <property type="protein sequence ID" value="SEP47211.1"/>
    <property type="molecule type" value="Genomic_DNA"/>
</dbReference>
<proteinExistence type="inferred from homology"/>
<comment type="subunit">
    <text evidence="7">Homodimer.</text>
</comment>
<dbReference type="NCBIfam" id="NF003994">
    <property type="entry name" value="PRK05472.2-3"/>
    <property type="match status" value="1"/>
</dbReference>
<comment type="similarity">
    <text evidence="7">Belongs to the transcriptional regulatory Rex family.</text>
</comment>
<dbReference type="InterPro" id="IPR036390">
    <property type="entry name" value="WH_DNA-bd_sf"/>
</dbReference>
<keyword evidence="2 7" id="KW-0678">Repressor</keyword>
<comment type="subcellular location">
    <subcellularLocation>
        <location evidence="7">Cytoplasm</location>
    </subcellularLocation>
</comment>
<dbReference type="STRING" id="112903.SAMN04490178_14310"/>
<keyword evidence="1 7" id="KW-0963">Cytoplasm</keyword>
<dbReference type="InterPro" id="IPR036291">
    <property type="entry name" value="NAD(P)-bd_dom_sf"/>
</dbReference>
<sequence length="217" mass="24388">MKEDSIIISKATIDRLPLYFRTLRLLQREDVEIISSEELGRRLGITPEQIRKDLASFGQFGKKGVGYYVKELLRNIGDILGLHCNWNFAIIGVGHLGWALANYRHFSSLGFNLAAIFDVDPTKIGLHINGVQVFHLDDMEKIVQEKNIHIGIIAVPEAHAQEVADKLVVSGIRGIWNFAPRKIRVPGSIYVIDEDLSVGLSSLSYYLARKTPPKQQI</sequence>
<dbReference type="NCBIfam" id="NF003996">
    <property type="entry name" value="PRK05472.2-5"/>
    <property type="match status" value="1"/>
</dbReference>
<dbReference type="GO" id="GO:0003677">
    <property type="term" value="F:DNA binding"/>
    <property type="evidence" value="ECO:0007669"/>
    <property type="project" value="UniProtKB-UniRule"/>
</dbReference>
<evidence type="ECO:0000259" key="8">
    <source>
        <dbReference type="SMART" id="SM00881"/>
    </source>
</evidence>
<evidence type="ECO:0000256" key="4">
    <source>
        <dbReference type="ARBA" id="ARBA00023027"/>
    </source>
</evidence>
<dbReference type="RefSeq" id="WP_091752271.1">
    <property type="nucleotide sequence ID" value="NZ_FODY01000043.1"/>
</dbReference>
<dbReference type="SUPFAM" id="SSF46785">
    <property type="entry name" value="Winged helix' DNA-binding domain"/>
    <property type="match status" value="1"/>
</dbReference>
<dbReference type="SUPFAM" id="SSF51735">
    <property type="entry name" value="NAD(P)-binding Rossmann-fold domains"/>
    <property type="match status" value="1"/>
</dbReference>
<evidence type="ECO:0000313" key="9">
    <source>
        <dbReference type="EMBL" id="SEP47211.1"/>
    </source>
</evidence>
<feature type="DNA-binding region" description="H-T-H motif" evidence="7">
    <location>
        <begin position="18"/>
        <end position="57"/>
    </location>
</feature>
<dbReference type="SMART" id="SM00881">
    <property type="entry name" value="CoA_binding"/>
    <property type="match status" value="1"/>
</dbReference>
<feature type="binding site" evidence="7">
    <location>
        <begin position="92"/>
        <end position="97"/>
    </location>
    <ligand>
        <name>NAD(+)</name>
        <dbReference type="ChEBI" id="CHEBI:57540"/>
    </ligand>
</feature>
<dbReference type="NCBIfam" id="NF003995">
    <property type="entry name" value="PRK05472.2-4"/>
    <property type="match status" value="1"/>
</dbReference>
<dbReference type="InterPro" id="IPR003781">
    <property type="entry name" value="CoA-bd"/>
</dbReference>
<gene>
    <name evidence="7" type="primary">rex</name>
    <name evidence="9" type="ORF">SAMN04490178_14310</name>
</gene>
<dbReference type="GO" id="GO:0003700">
    <property type="term" value="F:DNA-binding transcription factor activity"/>
    <property type="evidence" value="ECO:0007669"/>
    <property type="project" value="UniProtKB-UniRule"/>
</dbReference>
<keyword evidence="4 7" id="KW-0520">NAD</keyword>
<dbReference type="GO" id="GO:0051775">
    <property type="term" value="P:response to redox state"/>
    <property type="evidence" value="ECO:0007669"/>
    <property type="project" value="InterPro"/>
</dbReference>
<evidence type="ECO:0000256" key="3">
    <source>
        <dbReference type="ARBA" id="ARBA00023015"/>
    </source>
</evidence>
<dbReference type="InterPro" id="IPR036388">
    <property type="entry name" value="WH-like_DNA-bd_sf"/>
</dbReference>
<name>A0A1H8Y5D0_9FIRM</name>
<dbReference type="GO" id="GO:0005737">
    <property type="term" value="C:cytoplasm"/>
    <property type="evidence" value="ECO:0007669"/>
    <property type="project" value="UniProtKB-SubCell"/>
</dbReference>
<dbReference type="NCBIfam" id="NF003990">
    <property type="entry name" value="PRK05472.1-4"/>
    <property type="match status" value="1"/>
</dbReference>
<dbReference type="PANTHER" id="PTHR35786:SF1">
    <property type="entry name" value="REDOX-SENSING TRANSCRIPTIONAL REPRESSOR REX 1"/>
    <property type="match status" value="1"/>
</dbReference>
<evidence type="ECO:0000256" key="6">
    <source>
        <dbReference type="ARBA" id="ARBA00023163"/>
    </source>
</evidence>
<accession>A0A1H8Y5D0</accession>
<dbReference type="PANTHER" id="PTHR35786">
    <property type="entry name" value="REDOX-SENSING TRANSCRIPTIONAL REPRESSOR REX"/>
    <property type="match status" value="1"/>
</dbReference>
<dbReference type="InterPro" id="IPR009718">
    <property type="entry name" value="Rex_DNA-bd_C_dom"/>
</dbReference>
<dbReference type="Pfam" id="PF06971">
    <property type="entry name" value="Put_DNA-bind_N"/>
    <property type="match status" value="1"/>
</dbReference>
<evidence type="ECO:0000313" key="10">
    <source>
        <dbReference type="Proteomes" id="UP000198847"/>
    </source>
</evidence>
<dbReference type="NCBIfam" id="NF003989">
    <property type="entry name" value="PRK05472.1-3"/>
    <property type="match status" value="1"/>
</dbReference>
<evidence type="ECO:0000256" key="2">
    <source>
        <dbReference type="ARBA" id="ARBA00022491"/>
    </source>
</evidence>
<dbReference type="AlphaFoldDB" id="A0A1H8Y5D0"/>
<evidence type="ECO:0000256" key="5">
    <source>
        <dbReference type="ARBA" id="ARBA00023125"/>
    </source>
</evidence>
<dbReference type="Proteomes" id="UP000198847">
    <property type="component" value="Unassembled WGS sequence"/>
</dbReference>
<dbReference type="InterPro" id="IPR022876">
    <property type="entry name" value="Tscrpt_rep_Rex"/>
</dbReference>
<protein>
    <recommendedName>
        <fullName evidence="7">Redox-sensing transcriptional repressor Rex</fullName>
    </recommendedName>
</protein>
<dbReference type="Gene3D" id="3.40.50.720">
    <property type="entry name" value="NAD(P)-binding Rossmann-like Domain"/>
    <property type="match status" value="1"/>
</dbReference>
<dbReference type="GO" id="GO:0045892">
    <property type="term" value="P:negative regulation of DNA-templated transcription"/>
    <property type="evidence" value="ECO:0007669"/>
    <property type="project" value="InterPro"/>
</dbReference>
<feature type="domain" description="CoA-binding" evidence="8">
    <location>
        <begin position="81"/>
        <end position="182"/>
    </location>
</feature>
<keyword evidence="3 7" id="KW-0805">Transcription regulation</keyword>